<feature type="region of interest" description="Disordered" evidence="2">
    <location>
        <begin position="775"/>
        <end position="834"/>
    </location>
</feature>
<keyword evidence="1" id="KW-0175">Coiled coil</keyword>
<protein>
    <submittedName>
        <fullName evidence="3">Uncharacterized protein</fullName>
    </submittedName>
</protein>
<dbReference type="VEuPathDB" id="TriTrypDB:LpyrH10_20_1070"/>
<accession>A0A0N0DSV0</accession>
<dbReference type="RefSeq" id="XP_015654912.1">
    <property type="nucleotide sequence ID" value="XM_015806548.1"/>
</dbReference>
<dbReference type="EMBL" id="LGTL01000020">
    <property type="protein sequence ID" value="KPA76473.1"/>
    <property type="molecule type" value="Genomic_DNA"/>
</dbReference>
<evidence type="ECO:0000256" key="1">
    <source>
        <dbReference type="SAM" id="Coils"/>
    </source>
</evidence>
<evidence type="ECO:0000313" key="4">
    <source>
        <dbReference type="Proteomes" id="UP000037923"/>
    </source>
</evidence>
<reference evidence="3 4" key="1">
    <citation type="submission" date="2015-07" db="EMBL/GenBank/DDBJ databases">
        <title>High-quality genome of monoxenous trypanosomatid Leptomonas pyrrhocoris.</title>
        <authorList>
            <person name="Flegontov P."/>
            <person name="Butenko A."/>
            <person name="Firsov S."/>
            <person name="Vlcek C."/>
            <person name="Logacheva M.D."/>
            <person name="Field M."/>
            <person name="Filatov D."/>
            <person name="Flegontova O."/>
            <person name="Gerasimov E."/>
            <person name="Jackson A.P."/>
            <person name="Kelly S."/>
            <person name="Opperdoes F."/>
            <person name="O'Reilly A."/>
            <person name="Votypka J."/>
            <person name="Yurchenko V."/>
            <person name="Lukes J."/>
        </authorList>
    </citation>
    <scope>NUCLEOTIDE SEQUENCE [LARGE SCALE GENOMIC DNA]</scope>
    <source>
        <strain evidence="3">H10</strain>
    </source>
</reference>
<dbReference type="Proteomes" id="UP000037923">
    <property type="component" value="Unassembled WGS sequence"/>
</dbReference>
<proteinExistence type="predicted"/>
<feature type="region of interest" description="Disordered" evidence="2">
    <location>
        <begin position="188"/>
        <end position="252"/>
    </location>
</feature>
<feature type="region of interest" description="Disordered" evidence="2">
    <location>
        <begin position="557"/>
        <end position="584"/>
    </location>
</feature>
<feature type="region of interest" description="Disordered" evidence="2">
    <location>
        <begin position="408"/>
        <end position="431"/>
    </location>
</feature>
<gene>
    <name evidence="3" type="ORF">ABB37_07784</name>
</gene>
<dbReference type="AlphaFoldDB" id="A0A0N0DSV0"/>
<feature type="compositionally biased region" description="Gly residues" evidence="2">
    <location>
        <begin position="412"/>
        <end position="431"/>
    </location>
</feature>
<sequence length="1271" mass="135688">MSHAFVENDADYDASPRVYVNNMNTPHATVTLPVRRRNNHSHLFMRPNEGTTGNADSTGGAGYAESFVNAGRGALGGSGRGAAAHAYREGGGRDARAGLGHGNEPTTAHGAAVHPNLQDVYSRIMRRLQREMNYAEFSRASLAEQYGVNLDLQCEDEERAAAMEKVFNDGGERDRPRVGAHTAEPMSFRAPLQAFSSQPDNEGDAFDEARRFTSPRPSLPASRPPPSGGSGNRVGDAAGAGEPLPSQPKDVIRSLAGGTSQLLQFKQQPLPAAGAPTSSFDDRTGVRSDADVEREMAEQPCPRPLRLVVQHVLDTLQKKMTLAENGSLRDCIIFSFESRALLDRLLKEIPLYTQYAAYSSASGHGGCRNSVAVQQAVSGVYQQLRRRPVLLPRGEYVEEADTGAIHAELVGSGDGGGGNADSGRSGNGTGNGNGGGVGALASITCGATRLPNINALPVTITNNTVVHNTNNTNTSNNLSAQTQLPEVPLPASYGKSTRLAASVARQHNAAAGGTPQLPSQRSLGHPILRDHMSTSNAAAQSFGEVSEMVASTMAEQMMGGGCGDEDQSSGSNSNRGRRGLASDAAAAHRVTQLVSVGTITEENGVTTVPQSAYAALQQRIEELQTQLADAQQHRSALADQLCEEEQYTDQKKRIVQYLRETLLRECNMLRTQLHHATAVSASTSPATGKGTHAQRAAGMGATGLHKDTSFAASGLGGSMHHGHARQQKQSNAAALSTSTPMAASAVMQQKPRVDCRSGSGSLGSMYAGSLSVAAGTGGGGAGRSMHRSSQQSRNGGNGGGGGGGGSNNNTSNSLGGGGGHRNSPGHTTTFTSSRSDGFHTELDAVHSLLDLALLAVEEEAVLPSHTVEQLQSGLGDAEVLHSGFRKNAKQQLDELRADFEGRQQALKQTLLHQTAEHNFVVGEQQAEVARLRALTDMSSVRETLQASVGEIRAELNLVRMHVAEQLHFFKAILHSTGQGLIHRAALVDSTMSDNVTLTSTLNAMKELIESASSLFLPMLTREYECGYHPWPLKVRNTCDPLGHIVQLRFGTAEVLRLRDSLTEFGKLYEAIHLYVMKHAVLPESARPATGKPLEYLCAALALNPTSYTDAVFAARRCHDVEGQLRKKLVRLQSRILWNAYLQHVLVERSIAALAEAGIDPRVAMLPVARRIDVLAQQRGDLLQARVKIQRERAENAKEVYRLWREKEIDIMEGYPMPQTQRNQLTLLNSSGAVNSLEGGAVGKANPRSSRFASFFQRLSADSSGSPNSSSL</sequence>
<feature type="compositionally biased region" description="Polar residues" evidence="2">
    <location>
        <begin position="727"/>
        <end position="741"/>
    </location>
</feature>
<dbReference type="RefSeq" id="XP_015654911.1">
    <property type="nucleotide sequence ID" value="XM_015806547.1"/>
</dbReference>
<evidence type="ECO:0000256" key="2">
    <source>
        <dbReference type="SAM" id="MobiDB-lite"/>
    </source>
</evidence>
<dbReference type="EMBL" id="LGTL01000020">
    <property type="protein sequence ID" value="KPA76472.1"/>
    <property type="molecule type" value="Genomic_DNA"/>
</dbReference>
<feature type="coiled-coil region" evidence="1">
    <location>
        <begin position="613"/>
        <end position="640"/>
    </location>
</feature>
<dbReference type="OrthoDB" id="273240at2759"/>
<feature type="compositionally biased region" description="Gly residues" evidence="2">
    <location>
        <begin position="795"/>
        <end position="806"/>
    </location>
</feature>
<organism evidence="3 4">
    <name type="scientific">Leptomonas pyrrhocoris</name>
    <name type="common">Firebug parasite</name>
    <dbReference type="NCBI Taxonomy" id="157538"/>
    <lineage>
        <taxon>Eukaryota</taxon>
        <taxon>Discoba</taxon>
        <taxon>Euglenozoa</taxon>
        <taxon>Kinetoplastea</taxon>
        <taxon>Metakinetoplastina</taxon>
        <taxon>Trypanosomatida</taxon>
        <taxon>Trypanosomatidae</taxon>
        <taxon>Leishmaniinae</taxon>
        <taxon>Leptomonas</taxon>
    </lineage>
</organism>
<keyword evidence="4" id="KW-1185">Reference proteome</keyword>
<dbReference type="GeneID" id="26908069"/>
<evidence type="ECO:0000313" key="3">
    <source>
        <dbReference type="EMBL" id="KPA76472.1"/>
    </source>
</evidence>
<name>A0A0N0DSV0_LEPPY</name>
<feature type="region of interest" description="Disordered" evidence="2">
    <location>
        <begin position="709"/>
        <end position="758"/>
    </location>
</feature>
<dbReference type="OMA" id="HAYDTEM"/>
<comment type="caution">
    <text evidence="3">The sequence shown here is derived from an EMBL/GenBank/DDBJ whole genome shotgun (WGS) entry which is preliminary data.</text>
</comment>